<organism evidence="8 9">
    <name type="scientific">Trichogramma kaykai</name>
    <dbReference type="NCBI Taxonomy" id="54128"/>
    <lineage>
        <taxon>Eukaryota</taxon>
        <taxon>Metazoa</taxon>
        <taxon>Ecdysozoa</taxon>
        <taxon>Arthropoda</taxon>
        <taxon>Hexapoda</taxon>
        <taxon>Insecta</taxon>
        <taxon>Pterygota</taxon>
        <taxon>Neoptera</taxon>
        <taxon>Endopterygota</taxon>
        <taxon>Hymenoptera</taxon>
        <taxon>Apocrita</taxon>
        <taxon>Proctotrupomorpha</taxon>
        <taxon>Chalcidoidea</taxon>
        <taxon>Trichogrammatidae</taxon>
        <taxon>Trichogramma</taxon>
    </lineage>
</organism>
<evidence type="ECO:0000256" key="2">
    <source>
        <dbReference type="ARBA" id="ARBA00022737"/>
    </source>
</evidence>
<dbReference type="InterPro" id="IPR013083">
    <property type="entry name" value="Znf_RING/FYVE/PHD"/>
</dbReference>
<sequence length="706" mass="80836">MSFVRKHVGKSSGKIDYKARLEHKLHLAKMSPLPIYDISECNLENVPSSTYVLCQVFRKEVLLMHSNKLKSLSGGGALKNLSLITTLDLHSNELTTLPFDIVHLVSLKELYLQDNSLTELPNDIALLKNLSILNLSNNKLKYLPETIGELSSLTFLDLSHNKGLHELPKSLGRAQLITDLNIDGLKLSYPSESVISGGTIVIIAFLANECGIDYAPEDFLNKTEVPDIINQHILHNEEDNDLQATLKKLEKLKEQRQNALIEVEENIKYQKQQELELQSKLKVNKQKLLVDLANQQFHLDKELEKVQHERDSNRLKLLSFINDAELEADNVIKEFLHTTEEQRQIQAQLFEIEKREEMEFLSRSHSKQSLHRTKDTLIAMKDLLEEELIKEKKLAAYTAFRDRTAQSLLSLEVESNDQLLLIMQDQERNRQDLVIRLKEDEKLQKAVVAALLERSDARSWSIMQQVHLVQSQLAALTSIELERKKLEVNQHINDIADRRVTLSEILLSLLDQQEERRQQLLDTIKHIEEQRKNSSRTDSSFWLLQYQTLIETRPQGLLETLDSSLVRHVAVAGVLHCLPLLWTLPSVLLDLNEDHLKSMGIKSEFDRAAIIKAVENYLNEKKLNSRVSCIPSAPLEIEPSTSSTNQENVIEATAPTECIVCMDYECEVIYLPCGHFCCCAKCTEMISSECPMCRAKIVRRLRITRQ</sequence>
<dbReference type="SMART" id="SM00364">
    <property type="entry name" value="LRR_BAC"/>
    <property type="match status" value="4"/>
</dbReference>
<evidence type="ECO:0000256" key="3">
    <source>
        <dbReference type="ARBA" id="ARBA00022771"/>
    </source>
</evidence>
<dbReference type="PROSITE" id="PS51450">
    <property type="entry name" value="LRR"/>
    <property type="match status" value="2"/>
</dbReference>
<dbReference type="SUPFAM" id="SSF57850">
    <property type="entry name" value="RING/U-box"/>
    <property type="match status" value="1"/>
</dbReference>
<keyword evidence="2" id="KW-0677">Repeat</keyword>
<dbReference type="PANTHER" id="PTHR48051">
    <property type="match status" value="1"/>
</dbReference>
<evidence type="ECO:0000256" key="5">
    <source>
        <dbReference type="PROSITE-ProRule" id="PRU00175"/>
    </source>
</evidence>
<keyword evidence="3 5" id="KW-0479">Metal-binding</keyword>
<gene>
    <name evidence="8" type="ORF">TKK_014426</name>
</gene>
<keyword evidence="1" id="KW-0433">Leucine-rich repeat</keyword>
<dbReference type="InterPro" id="IPR032675">
    <property type="entry name" value="LRR_dom_sf"/>
</dbReference>
<evidence type="ECO:0000259" key="7">
    <source>
        <dbReference type="PROSITE" id="PS50089"/>
    </source>
</evidence>
<dbReference type="PANTHER" id="PTHR48051:SF47">
    <property type="entry name" value="LEUCINE RICH REPEAT AND STERILE ALPHA MOTIF CONTAINING 1"/>
    <property type="match status" value="1"/>
</dbReference>
<dbReference type="Pfam" id="PF13920">
    <property type="entry name" value="zf-C3HC4_3"/>
    <property type="match status" value="1"/>
</dbReference>
<keyword evidence="4" id="KW-0862">Zinc</keyword>
<dbReference type="Proteomes" id="UP001627154">
    <property type="component" value="Unassembled WGS sequence"/>
</dbReference>
<protein>
    <recommendedName>
        <fullName evidence="7">RING-type domain-containing protein</fullName>
    </recommendedName>
</protein>
<accession>A0ABD2WC70</accession>
<dbReference type="InterPro" id="IPR050216">
    <property type="entry name" value="LRR_domain-containing"/>
</dbReference>
<evidence type="ECO:0000256" key="4">
    <source>
        <dbReference type="ARBA" id="ARBA00022833"/>
    </source>
</evidence>
<keyword evidence="3 5" id="KW-0863">Zinc-finger</keyword>
<dbReference type="CDD" id="cd09487">
    <property type="entry name" value="SAM_superfamily"/>
    <property type="match status" value="1"/>
</dbReference>
<keyword evidence="9" id="KW-1185">Reference proteome</keyword>
<dbReference type="InterPro" id="IPR003591">
    <property type="entry name" value="Leu-rich_rpt_typical-subtyp"/>
</dbReference>
<dbReference type="InterPro" id="IPR001611">
    <property type="entry name" value="Leu-rich_rpt"/>
</dbReference>
<reference evidence="8 9" key="1">
    <citation type="journal article" date="2024" name="bioRxiv">
        <title>A reference genome for Trichogramma kaykai: A tiny desert-dwelling parasitoid wasp with competing sex-ratio distorters.</title>
        <authorList>
            <person name="Culotta J."/>
            <person name="Lindsey A.R."/>
        </authorList>
    </citation>
    <scope>NUCLEOTIDE SEQUENCE [LARGE SCALE GENOMIC DNA]</scope>
    <source>
        <strain evidence="8 9">KSX58</strain>
    </source>
</reference>
<dbReference type="CDD" id="cd16515">
    <property type="entry name" value="RING-HC_LRSAM1"/>
    <property type="match status" value="1"/>
</dbReference>
<keyword evidence="6" id="KW-0175">Coiled coil</keyword>
<evidence type="ECO:0000313" key="8">
    <source>
        <dbReference type="EMBL" id="KAL3390697.1"/>
    </source>
</evidence>
<feature type="coiled-coil region" evidence="6">
    <location>
        <begin position="235"/>
        <end position="266"/>
    </location>
</feature>
<proteinExistence type="predicted"/>
<feature type="domain" description="RING-type" evidence="7">
    <location>
        <begin position="658"/>
        <end position="694"/>
    </location>
</feature>
<dbReference type="SMART" id="SM00369">
    <property type="entry name" value="LRR_TYP"/>
    <property type="match status" value="4"/>
</dbReference>
<feature type="coiled-coil region" evidence="6">
    <location>
        <begin position="510"/>
        <end position="537"/>
    </location>
</feature>
<dbReference type="GO" id="GO:0008270">
    <property type="term" value="F:zinc ion binding"/>
    <property type="evidence" value="ECO:0007669"/>
    <property type="project" value="UniProtKB-KW"/>
</dbReference>
<dbReference type="AlphaFoldDB" id="A0ABD2WC70"/>
<dbReference type="EMBL" id="JBJJXI010000116">
    <property type="protein sequence ID" value="KAL3390697.1"/>
    <property type="molecule type" value="Genomic_DNA"/>
</dbReference>
<dbReference type="Gene3D" id="3.80.10.10">
    <property type="entry name" value="Ribonuclease Inhibitor"/>
    <property type="match status" value="1"/>
</dbReference>
<evidence type="ECO:0000256" key="1">
    <source>
        <dbReference type="ARBA" id="ARBA00022614"/>
    </source>
</evidence>
<comment type="caution">
    <text evidence="8">The sequence shown here is derived from an EMBL/GenBank/DDBJ whole genome shotgun (WGS) entry which is preliminary data.</text>
</comment>
<evidence type="ECO:0000256" key="6">
    <source>
        <dbReference type="SAM" id="Coils"/>
    </source>
</evidence>
<dbReference type="Pfam" id="PF13855">
    <property type="entry name" value="LRR_8"/>
    <property type="match status" value="1"/>
</dbReference>
<name>A0ABD2WC70_9HYME</name>
<dbReference type="Gene3D" id="3.30.40.10">
    <property type="entry name" value="Zinc/RING finger domain, C3HC4 (zinc finger)"/>
    <property type="match status" value="1"/>
</dbReference>
<dbReference type="InterPro" id="IPR001841">
    <property type="entry name" value="Znf_RING"/>
</dbReference>
<dbReference type="PROSITE" id="PS50089">
    <property type="entry name" value="ZF_RING_2"/>
    <property type="match status" value="1"/>
</dbReference>
<dbReference type="SUPFAM" id="SSF52058">
    <property type="entry name" value="L domain-like"/>
    <property type="match status" value="1"/>
</dbReference>
<evidence type="ECO:0000313" key="9">
    <source>
        <dbReference type="Proteomes" id="UP001627154"/>
    </source>
</evidence>